<dbReference type="InterPro" id="IPR010559">
    <property type="entry name" value="Sig_transdc_His_kin_internal"/>
</dbReference>
<feature type="domain" description="HAMP" evidence="8">
    <location>
        <begin position="208"/>
        <end position="260"/>
    </location>
</feature>
<comment type="subcellular location">
    <subcellularLocation>
        <location evidence="1">Cell membrane</location>
        <topology evidence="1">Multi-pass membrane protein</topology>
    </subcellularLocation>
</comment>
<gene>
    <name evidence="9" type="ORF">PAT3040_04192</name>
</gene>
<dbReference type="Gene3D" id="6.10.340.10">
    <property type="match status" value="1"/>
</dbReference>
<evidence type="ECO:0000313" key="10">
    <source>
        <dbReference type="Proteomes" id="UP000245202"/>
    </source>
</evidence>
<dbReference type="InterPro" id="IPR003660">
    <property type="entry name" value="HAMP_dom"/>
</dbReference>
<reference evidence="9 10" key="1">
    <citation type="submission" date="2017-08" db="EMBL/GenBank/DDBJ databases">
        <title>Substantial Increase in Enzyme Production by Combined Drug-Resistance Mutations in Paenibacillus agaridevorans.</title>
        <authorList>
            <person name="Tanaka Y."/>
            <person name="Funane K."/>
            <person name="Hosaka T."/>
            <person name="Shiwa Y."/>
            <person name="Fujita N."/>
            <person name="Miyazaki T."/>
            <person name="Yoshikawa H."/>
            <person name="Murakami K."/>
            <person name="Kasahara K."/>
            <person name="Inaoka T."/>
            <person name="Hiraga Y."/>
            <person name="Ochi K."/>
        </authorList>
    </citation>
    <scope>NUCLEOTIDE SEQUENCE [LARGE SCALE GENOMIC DNA]</scope>
    <source>
        <strain evidence="9 10">T-3040</strain>
    </source>
</reference>
<name>A0A2R5ES87_9BACL</name>
<evidence type="ECO:0000256" key="1">
    <source>
        <dbReference type="ARBA" id="ARBA00004651"/>
    </source>
</evidence>
<dbReference type="GO" id="GO:0000155">
    <property type="term" value="F:phosphorelay sensor kinase activity"/>
    <property type="evidence" value="ECO:0007669"/>
    <property type="project" value="InterPro"/>
</dbReference>
<keyword evidence="7" id="KW-1133">Transmembrane helix</keyword>
<dbReference type="InterPro" id="IPR050640">
    <property type="entry name" value="Bact_2-comp_sensor_kinase"/>
</dbReference>
<keyword evidence="7" id="KW-0812">Transmembrane</keyword>
<feature type="transmembrane region" description="Helical" evidence="7">
    <location>
        <begin position="184"/>
        <end position="206"/>
    </location>
</feature>
<comment type="caution">
    <text evidence="9">The sequence shown here is derived from an EMBL/GenBank/DDBJ whole genome shotgun (WGS) entry which is preliminary data.</text>
</comment>
<sequence>MVTRVREELTAIRSSSEYISSVGTAVLPFGYTISTNNGITKLPNPESELIEFYQKHKQTQPLYYFDNKLYFMESANNGNILVYVELSIPRLEQSLQQLLEPYKDSGASLVNDALSHVVSIQPNSFMWKNISTYFDDERDNLNPSIVPHVEHENYLITRIAVSSLGLTLYTYLNQDEITDPINQFNYWLVILTFLSLAIVVLFGFSLNWMIHKPLKRLTDLFNRVEADNLIRSSRPQQDSEFNYLYRNFDKMMDKLRQSIQENYEQKIALQYSEMKQMQSQINPHFLYNSFFNLYMICKSGDMESAALMAQKLGGYYQFITRNGKDEVTLEEEYQHALDYCEIQSIRFANRITVEIAELEGEFALRNVPRLIVQPLVENAFEHAFDNGTRRGVVRISARCTEHILHIKVEDDGQYLTDDRLQELQVWLAASDKSVEKTGLINVHRRIRLKYGEESGVVVSRSESGGMKAELWIDFKGGANQDVQNADCG</sequence>
<dbReference type="InterPro" id="IPR036890">
    <property type="entry name" value="HATPase_C_sf"/>
</dbReference>
<keyword evidence="3" id="KW-0597">Phosphoprotein</keyword>
<keyword evidence="6 7" id="KW-0472">Membrane</keyword>
<dbReference type="GO" id="GO:0005886">
    <property type="term" value="C:plasma membrane"/>
    <property type="evidence" value="ECO:0007669"/>
    <property type="project" value="UniProtKB-SubCell"/>
</dbReference>
<keyword evidence="4" id="KW-0808">Transferase</keyword>
<evidence type="ECO:0000256" key="4">
    <source>
        <dbReference type="ARBA" id="ARBA00022679"/>
    </source>
</evidence>
<evidence type="ECO:0000256" key="3">
    <source>
        <dbReference type="ARBA" id="ARBA00022553"/>
    </source>
</evidence>
<dbReference type="AlphaFoldDB" id="A0A2R5ES87"/>
<dbReference type="SMART" id="SM00304">
    <property type="entry name" value="HAMP"/>
    <property type="match status" value="1"/>
</dbReference>
<dbReference type="Pfam" id="PF06580">
    <property type="entry name" value="His_kinase"/>
    <property type="match status" value="1"/>
</dbReference>
<dbReference type="Pfam" id="PF02518">
    <property type="entry name" value="HATPase_c"/>
    <property type="match status" value="1"/>
</dbReference>
<proteinExistence type="predicted"/>
<dbReference type="PANTHER" id="PTHR34220:SF7">
    <property type="entry name" value="SENSOR HISTIDINE KINASE YPDA"/>
    <property type="match status" value="1"/>
</dbReference>
<protein>
    <recommendedName>
        <fullName evidence="8">HAMP domain-containing protein</fullName>
    </recommendedName>
</protein>
<dbReference type="Gene3D" id="3.30.565.10">
    <property type="entry name" value="Histidine kinase-like ATPase, C-terminal domain"/>
    <property type="match status" value="1"/>
</dbReference>
<evidence type="ECO:0000259" key="8">
    <source>
        <dbReference type="PROSITE" id="PS50885"/>
    </source>
</evidence>
<evidence type="ECO:0000256" key="7">
    <source>
        <dbReference type="SAM" id="Phobius"/>
    </source>
</evidence>
<dbReference type="SUPFAM" id="SSF55874">
    <property type="entry name" value="ATPase domain of HSP90 chaperone/DNA topoisomerase II/histidine kinase"/>
    <property type="match status" value="1"/>
</dbReference>
<organism evidence="9 10">
    <name type="scientific">Paenibacillus agaridevorans</name>
    <dbReference type="NCBI Taxonomy" id="171404"/>
    <lineage>
        <taxon>Bacteria</taxon>
        <taxon>Bacillati</taxon>
        <taxon>Bacillota</taxon>
        <taxon>Bacilli</taxon>
        <taxon>Bacillales</taxon>
        <taxon>Paenibacillaceae</taxon>
        <taxon>Paenibacillus</taxon>
    </lineage>
</organism>
<evidence type="ECO:0000256" key="2">
    <source>
        <dbReference type="ARBA" id="ARBA00022475"/>
    </source>
</evidence>
<evidence type="ECO:0000256" key="5">
    <source>
        <dbReference type="ARBA" id="ARBA00022777"/>
    </source>
</evidence>
<dbReference type="SUPFAM" id="SSF158472">
    <property type="entry name" value="HAMP domain-like"/>
    <property type="match status" value="1"/>
</dbReference>
<evidence type="ECO:0000313" key="9">
    <source>
        <dbReference type="EMBL" id="GBG09540.1"/>
    </source>
</evidence>
<dbReference type="PROSITE" id="PS50885">
    <property type="entry name" value="HAMP"/>
    <property type="match status" value="1"/>
</dbReference>
<dbReference type="Proteomes" id="UP000245202">
    <property type="component" value="Unassembled WGS sequence"/>
</dbReference>
<dbReference type="PANTHER" id="PTHR34220">
    <property type="entry name" value="SENSOR HISTIDINE KINASE YPDA"/>
    <property type="match status" value="1"/>
</dbReference>
<dbReference type="EMBL" id="BDQX01000240">
    <property type="protein sequence ID" value="GBG09540.1"/>
    <property type="molecule type" value="Genomic_DNA"/>
</dbReference>
<keyword evidence="10" id="KW-1185">Reference proteome</keyword>
<keyword evidence="5" id="KW-0418">Kinase</keyword>
<evidence type="ECO:0000256" key="6">
    <source>
        <dbReference type="ARBA" id="ARBA00023136"/>
    </source>
</evidence>
<dbReference type="InterPro" id="IPR003594">
    <property type="entry name" value="HATPase_dom"/>
</dbReference>
<accession>A0A2R5ES87</accession>
<keyword evidence="2" id="KW-1003">Cell membrane</keyword>